<dbReference type="GeneTree" id="ENSGT00940000161510"/>
<dbReference type="GO" id="GO:0046872">
    <property type="term" value="F:metal ion binding"/>
    <property type="evidence" value="ECO:0007669"/>
    <property type="project" value="UniProtKB-KW"/>
</dbReference>
<dbReference type="GO" id="GO:0034440">
    <property type="term" value="P:lipid oxidation"/>
    <property type="evidence" value="ECO:0007669"/>
    <property type="project" value="InterPro"/>
</dbReference>
<dbReference type="InterPro" id="IPR000907">
    <property type="entry name" value="LipOase"/>
</dbReference>
<evidence type="ECO:0000256" key="3">
    <source>
        <dbReference type="ARBA" id="ARBA00023002"/>
    </source>
</evidence>
<keyword evidence="3" id="KW-0560">Oxidoreductase</keyword>
<proteinExistence type="predicted"/>
<dbReference type="InterPro" id="IPR013819">
    <property type="entry name" value="LipOase_C"/>
</dbReference>
<evidence type="ECO:0000256" key="1">
    <source>
        <dbReference type="ARBA" id="ARBA00022723"/>
    </source>
</evidence>
<dbReference type="Ensembl" id="ENSCJPT00005004281.1">
    <property type="protein sequence ID" value="ENSCJPP00005002383.1"/>
    <property type="gene ID" value="ENSCJPG00005002562.1"/>
</dbReference>
<reference evidence="5" key="2">
    <citation type="submission" date="2025-09" db="UniProtKB">
        <authorList>
            <consortium name="Ensembl"/>
        </authorList>
    </citation>
    <scope>IDENTIFICATION</scope>
</reference>
<dbReference type="AlphaFoldDB" id="A0A8C2SSX4"/>
<keyword evidence="1" id="KW-0479">Metal-binding</keyword>
<dbReference type="Gene3D" id="1.20.245.10">
    <property type="entry name" value="Lipoxygenase-1, Domain 5"/>
    <property type="match status" value="1"/>
</dbReference>
<dbReference type="Proteomes" id="UP000694412">
    <property type="component" value="Unassembled WGS sequence"/>
</dbReference>
<protein>
    <submittedName>
        <fullName evidence="5">Arachidonate 15-lipoxygenase B-like</fullName>
    </submittedName>
</protein>
<name>A0A8C2SSX4_COTJA</name>
<feature type="domain" description="Lipoxygenase" evidence="4">
    <location>
        <begin position="1"/>
        <end position="121"/>
    </location>
</feature>
<keyword evidence="6" id="KW-1185">Reference proteome</keyword>
<evidence type="ECO:0000313" key="6">
    <source>
        <dbReference type="Proteomes" id="UP000694412"/>
    </source>
</evidence>
<evidence type="ECO:0000313" key="5">
    <source>
        <dbReference type="Ensembl" id="ENSCJPP00005002383.1"/>
    </source>
</evidence>
<sequence>PLILISGPIDPYSAWMPNTPGTLRLPPPDPKDPVSPETFLATLPTPMATGALLALLSVVSYERTLGHYPERHFTEAAPRRLMTHFRRRLQRLSRHIRNRNKNLPLPYPYLDPGSVENSIST</sequence>
<keyword evidence="2" id="KW-0223">Dioxygenase</keyword>
<accession>A0A8C2SSX4</accession>
<dbReference type="SUPFAM" id="SSF48484">
    <property type="entry name" value="Lipoxigenase"/>
    <property type="match status" value="1"/>
</dbReference>
<reference evidence="5" key="1">
    <citation type="submission" date="2025-08" db="UniProtKB">
        <authorList>
            <consortium name="Ensembl"/>
        </authorList>
    </citation>
    <scope>IDENTIFICATION</scope>
</reference>
<dbReference type="PROSITE" id="PS51393">
    <property type="entry name" value="LIPOXYGENASE_3"/>
    <property type="match status" value="1"/>
</dbReference>
<dbReference type="GO" id="GO:0016702">
    <property type="term" value="F:oxidoreductase activity, acting on single donors with incorporation of molecular oxygen, incorporation of two atoms of oxygen"/>
    <property type="evidence" value="ECO:0007669"/>
    <property type="project" value="InterPro"/>
</dbReference>
<gene>
    <name evidence="5" type="primary">LOC107307605</name>
</gene>
<evidence type="ECO:0000256" key="2">
    <source>
        <dbReference type="ARBA" id="ARBA00022964"/>
    </source>
</evidence>
<dbReference type="PANTHER" id="PTHR11771">
    <property type="entry name" value="LIPOXYGENASE"/>
    <property type="match status" value="1"/>
</dbReference>
<evidence type="ECO:0000259" key="4">
    <source>
        <dbReference type="PROSITE" id="PS51393"/>
    </source>
</evidence>
<organism evidence="5 6">
    <name type="scientific">Coturnix japonica</name>
    <name type="common">Japanese quail</name>
    <name type="synonym">Coturnix coturnix japonica</name>
    <dbReference type="NCBI Taxonomy" id="93934"/>
    <lineage>
        <taxon>Eukaryota</taxon>
        <taxon>Metazoa</taxon>
        <taxon>Chordata</taxon>
        <taxon>Craniata</taxon>
        <taxon>Vertebrata</taxon>
        <taxon>Euteleostomi</taxon>
        <taxon>Archelosauria</taxon>
        <taxon>Archosauria</taxon>
        <taxon>Dinosauria</taxon>
        <taxon>Saurischia</taxon>
        <taxon>Theropoda</taxon>
        <taxon>Coelurosauria</taxon>
        <taxon>Aves</taxon>
        <taxon>Neognathae</taxon>
        <taxon>Galloanserae</taxon>
        <taxon>Galliformes</taxon>
        <taxon>Phasianidae</taxon>
        <taxon>Perdicinae</taxon>
        <taxon>Coturnix</taxon>
    </lineage>
</organism>
<dbReference type="InterPro" id="IPR036226">
    <property type="entry name" value="LipOase_C_sf"/>
</dbReference>